<evidence type="ECO:0000313" key="3">
    <source>
        <dbReference type="Proteomes" id="UP000074561"/>
    </source>
</evidence>
<protein>
    <recommendedName>
        <fullName evidence="1">DUF4123 domain-containing protein</fullName>
    </recommendedName>
</protein>
<accession>A0A127Q479</accession>
<reference evidence="2 3" key="1">
    <citation type="submission" date="2015-11" db="EMBL/GenBank/DDBJ databases">
        <title>Exploring the genomic traits of fungus-feeding bacterial genus Collimonas.</title>
        <authorList>
            <person name="Song C."/>
            <person name="Schmidt R."/>
            <person name="de Jager V."/>
            <person name="Krzyzanowska D."/>
            <person name="Jongedijk E."/>
            <person name="Cankar K."/>
            <person name="Beekwilder J."/>
            <person name="van Veen A."/>
            <person name="de Boer W."/>
            <person name="van Veen J.A."/>
            <person name="Garbeva P."/>
        </authorList>
    </citation>
    <scope>NUCLEOTIDE SEQUENCE [LARGE SCALE GENOMIC DNA]</scope>
    <source>
        <strain evidence="2 3">Ter91</strain>
    </source>
</reference>
<proteinExistence type="predicted"/>
<dbReference type="PATRIC" id="fig|279113.9.peg.2249"/>
<dbReference type="OrthoDB" id="8780176at2"/>
<dbReference type="KEGG" id="cpra:CPter91_2271"/>
<sequence length="354" mass="39312">MSAPPSYATLDSAEFALPHDPQQFLGEAAHAISHDLRILLQPLRATSCYALVNAGQCKPGSIAKLIAEHEIDAEPLFAHTADDAHVDQGPWLLRLPERSSDALLLRLANDVGTSQALSVIASPLRNHVLCGHLRSWFNGLLEDKSQVLMRYFDPRIGLDMVQCWPRPVRQQFLSAMQWWVSWDHLFTPRILHGIAQPQPAELSEPLAINTELQLALDRLNHAERLQALILKEDTDPGELDHIAQPLLRVIAHMQLQRAAEMDLNAWSYQRLLVALGLRMHPQACDEPRLNALLRTCAAEKESIAAAIGRMPAAYWEELQAAAPRSLALLSENILAPLRERRAGNPSSHALASLA</sequence>
<dbReference type="RefSeq" id="WP_061939971.1">
    <property type="nucleotide sequence ID" value="NZ_CP013234.1"/>
</dbReference>
<feature type="domain" description="DUF4123" evidence="1">
    <location>
        <begin position="48"/>
        <end position="170"/>
    </location>
</feature>
<gene>
    <name evidence="2" type="ORF">CPter91_2271</name>
</gene>
<name>A0A127Q479_9BURK</name>
<dbReference type="Proteomes" id="UP000074561">
    <property type="component" value="Chromosome"/>
</dbReference>
<dbReference type="STRING" id="279113.CPter91_2271"/>
<dbReference type="EMBL" id="CP013234">
    <property type="protein sequence ID" value="AMP04635.1"/>
    <property type="molecule type" value="Genomic_DNA"/>
</dbReference>
<organism evidence="2 3">
    <name type="scientific">Collimonas pratensis</name>
    <dbReference type="NCBI Taxonomy" id="279113"/>
    <lineage>
        <taxon>Bacteria</taxon>
        <taxon>Pseudomonadati</taxon>
        <taxon>Pseudomonadota</taxon>
        <taxon>Betaproteobacteria</taxon>
        <taxon>Burkholderiales</taxon>
        <taxon>Oxalobacteraceae</taxon>
        <taxon>Collimonas</taxon>
    </lineage>
</organism>
<dbReference type="Pfam" id="PF13503">
    <property type="entry name" value="DUF4123"/>
    <property type="match status" value="1"/>
</dbReference>
<evidence type="ECO:0000259" key="1">
    <source>
        <dbReference type="Pfam" id="PF13503"/>
    </source>
</evidence>
<evidence type="ECO:0000313" key="2">
    <source>
        <dbReference type="EMBL" id="AMP04635.1"/>
    </source>
</evidence>
<dbReference type="InterPro" id="IPR025391">
    <property type="entry name" value="DUF4123"/>
</dbReference>
<dbReference type="AlphaFoldDB" id="A0A127Q479"/>